<dbReference type="Gene3D" id="1.10.10.1200">
    <property type="entry name" value="MAGE homology domain, winged helix WH1 motif"/>
    <property type="match status" value="1"/>
</dbReference>
<dbReference type="InterPro" id="IPR041899">
    <property type="entry name" value="MAGE_WH2"/>
</dbReference>
<feature type="domain" description="MAGE" evidence="2">
    <location>
        <begin position="55"/>
        <end position="264"/>
    </location>
</feature>
<feature type="region of interest" description="Disordered" evidence="1">
    <location>
        <begin position="286"/>
        <end position="338"/>
    </location>
</feature>
<dbReference type="EMBL" id="MU864378">
    <property type="protein sequence ID" value="KAK4189204.1"/>
    <property type="molecule type" value="Genomic_DNA"/>
</dbReference>
<dbReference type="GO" id="GO:0005634">
    <property type="term" value="C:nucleus"/>
    <property type="evidence" value="ECO:0007669"/>
    <property type="project" value="TreeGrafter"/>
</dbReference>
<dbReference type="AlphaFoldDB" id="A0AAN7AJR1"/>
<evidence type="ECO:0000313" key="3">
    <source>
        <dbReference type="EMBL" id="KAK4189204.1"/>
    </source>
</evidence>
<dbReference type="SMART" id="SM01373">
    <property type="entry name" value="MAGE"/>
    <property type="match status" value="1"/>
</dbReference>
<dbReference type="InterPro" id="IPR037445">
    <property type="entry name" value="MAGE"/>
</dbReference>
<dbReference type="Pfam" id="PF01454">
    <property type="entry name" value="MAGE"/>
    <property type="match status" value="1"/>
</dbReference>
<dbReference type="Proteomes" id="UP001302126">
    <property type="component" value="Unassembled WGS sequence"/>
</dbReference>
<dbReference type="InterPro" id="IPR002190">
    <property type="entry name" value="MHD_dom"/>
</dbReference>
<dbReference type="InterPro" id="IPR041898">
    <property type="entry name" value="MAGE_WH1"/>
</dbReference>
<dbReference type="GO" id="GO:0006281">
    <property type="term" value="P:DNA repair"/>
    <property type="evidence" value="ECO:0007669"/>
    <property type="project" value="TreeGrafter"/>
</dbReference>
<dbReference type="PANTHER" id="PTHR11736:SF14">
    <property type="entry name" value="NSE3 HOMOLOG, SMC5-SMC6 COMPLEX COMPONENT"/>
    <property type="match status" value="1"/>
</dbReference>
<comment type="caution">
    <text evidence="3">The sequence shown here is derived from an EMBL/GenBank/DDBJ whole genome shotgun (WGS) entry which is preliminary data.</text>
</comment>
<reference evidence="3" key="2">
    <citation type="submission" date="2023-05" db="EMBL/GenBank/DDBJ databases">
        <authorList>
            <consortium name="Lawrence Berkeley National Laboratory"/>
            <person name="Steindorff A."/>
            <person name="Hensen N."/>
            <person name="Bonometti L."/>
            <person name="Westerberg I."/>
            <person name="Brannstrom I.O."/>
            <person name="Guillou S."/>
            <person name="Cros-Aarteil S."/>
            <person name="Calhoun S."/>
            <person name="Haridas S."/>
            <person name="Kuo A."/>
            <person name="Mondo S."/>
            <person name="Pangilinan J."/>
            <person name="Riley R."/>
            <person name="Labutti K."/>
            <person name="Andreopoulos B."/>
            <person name="Lipzen A."/>
            <person name="Chen C."/>
            <person name="Yanf M."/>
            <person name="Daum C."/>
            <person name="Ng V."/>
            <person name="Clum A."/>
            <person name="Ohm R."/>
            <person name="Martin F."/>
            <person name="Silar P."/>
            <person name="Natvig D."/>
            <person name="Lalanne C."/>
            <person name="Gautier V."/>
            <person name="Ament-Velasquez S.L."/>
            <person name="Kruys A."/>
            <person name="Hutchinson M.I."/>
            <person name="Powell A.J."/>
            <person name="Barry K."/>
            <person name="Miller A.N."/>
            <person name="Grigoriev I.V."/>
            <person name="Debuchy R."/>
            <person name="Gladieux P."/>
            <person name="Thoren M.H."/>
            <person name="Johannesson H."/>
        </authorList>
    </citation>
    <scope>NUCLEOTIDE SEQUENCE</scope>
    <source>
        <strain evidence="3">PSN309</strain>
    </source>
</reference>
<sequence length="338" mass="37428">MPRQPSRKRPASDDEDVEMQPNSRNGREQADSDADEHMGGVDDRDKDLNQAIKHLVRYAIACEFSRTPIRRDGIRDKVPGASGKAFKKVFAGAQRQLQATFGMELVELPVKDKALLTMEQKRKAARSQSAREATSNTYVLVTTLPQRLSGPQILPPNKVQSLGGEASYIALYTMLVAIVTLSGGELSDPRLRRHLGRLNAAANVPSMDPGDALSPTDKTEAVLQRMVKQGYLVKVVENRTAGDDDSTSWHVGPRGKVEVTKEAIAAVIRIVYKGSNEDLESKIECSLKTRKPPDELQEHGNGAEGGVQENEEEEEEEEDELRHMDPGPSRQRRARTRN</sequence>
<feature type="compositionally biased region" description="Acidic residues" evidence="1">
    <location>
        <begin position="309"/>
        <end position="319"/>
    </location>
</feature>
<dbReference type="Gene3D" id="1.10.10.1210">
    <property type="entry name" value="MAGE homology domain, winged helix WH2 motif"/>
    <property type="match status" value="1"/>
</dbReference>
<protein>
    <submittedName>
        <fullName evidence="3">MAGE family-domain-containing protein</fullName>
    </submittedName>
</protein>
<keyword evidence="4" id="KW-1185">Reference proteome</keyword>
<proteinExistence type="predicted"/>
<dbReference type="PANTHER" id="PTHR11736">
    <property type="entry name" value="MELANOMA-ASSOCIATED ANTIGEN MAGE ANTIGEN"/>
    <property type="match status" value="1"/>
</dbReference>
<organism evidence="3 4">
    <name type="scientific">Podospora australis</name>
    <dbReference type="NCBI Taxonomy" id="1536484"/>
    <lineage>
        <taxon>Eukaryota</taxon>
        <taxon>Fungi</taxon>
        <taxon>Dikarya</taxon>
        <taxon>Ascomycota</taxon>
        <taxon>Pezizomycotina</taxon>
        <taxon>Sordariomycetes</taxon>
        <taxon>Sordariomycetidae</taxon>
        <taxon>Sordariales</taxon>
        <taxon>Podosporaceae</taxon>
        <taxon>Podospora</taxon>
    </lineage>
</organism>
<gene>
    <name evidence="3" type="ORF">QBC35DRAFT_431200</name>
</gene>
<feature type="compositionally biased region" description="Basic and acidic residues" evidence="1">
    <location>
        <begin position="286"/>
        <end position="298"/>
    </location>
</feature>
<feature type="compositionally biased region" description="Basic and acidic residues" evidence="1">
    <location>
        <begin position="25"/>
        <end position="44"/>
    </location>
</feature>
<evidence type="ECO:0000313" key="4">
    <source>
        <dbReference type="Proteomes" id="UP001302126"/>
    </source>
</evidence>
<evidence type="ECO:0000256" key="1">
    <source>
        <dbReference type="SAM" id="MobiDB-lite"/>
    </source>
</evidence>
<evidence type="ECO:0000259" key="2">
    <source>
        <dbReference type="SMART" id="SM01373"/>
    </source>
</evidence>
<feature type="region of interest" description="Disordered" evidence="1">
    <location>
        <begin position="1"/>
        <end position="44"/>
    </location>
</feature>
<reference evidence="3" key="1">
    <citation type="journal article" date="2023" name="Mol. Phylogenet. Evol.">
        <title>Genome-scale phylogeny and comparative genomics of the fungal order Sordariales.</title>
        <authorList>
            <person name="Hensen N."/>
            <person name="Bonometti L."/>
            <person name="Westerberg I."/>
            <person name="Brannstrom I.O."/>
            <person name="Guillou S."/>
            <person name="Cros-Aarteil S."/>
            <person name="Calhoun S."/>
            <person name="Haridas S."/>
            <person name="Kuo A."/>
            <person name="Mondo S."/>
            <person name="Pangilinan J."/>
            <person name="Riley R."/>
            <person name="LaButti K."/>
            <person name="Andreopoulos B."/>
            <person name="Lipzen A."/>
            <person name="Chen C."/>
            <person name="Yan M."/>
            <person name="Daum C."/>
            <person name="Ng V."/>
            <person name="Clum A."/>
            <person name="Steindorff A."/>
            <person name="Ohm R.A."/>
            <person name="Martin F."/>
            <person name="Silar P."/>
            <person name="Natvig D.O."/>
            <person name="Lalanne C."/>
            <person name="Gautier V."/>
            <person name="Ament-Velasquez S.L."/>
            <person name="Kruys A."/>
            <person name="Hutchinson M.I."/>
            <person name="Powell A.J."/>
            <person name="Barry K."/>
            <person name="Miller A.N."/>
            <person name="Grigoriev I.V."/>
            <person name="Debuchy R."/>
            <person name="Gladieux P."/>
            <person name="Hiltunen Thoren M."/>
            <person name="Johannesson H."/>
        </authorList>
    </citation>
    <scope>NUCLEOTIDE SEQUENCE</scope>
    <source>
        <strain evidence="3">PSN309</strain>
    </source>
</reference>
<accession>A0AAN7AJR1</accession>
<name>A0AAN7AJR1_9PEZI</name>